<protein>
    <submittedName>
        <fullName evidence="2">Uncharacterized protein</fullName>
    </submittedName>
</protein>
<comment type="caution">
    <text evidence="2">The sequence shown here is derived from an EMBL/GenBank/DDBJ whole genome shotgun (WGS) entry which is preliminary data.</text>
</comment>
<dbReference type="RefSeq" id="WP_344590355.1">
    <property type="nucleotide sequence ID" value="NZ_BAAARW010000012.1"/>
</dbReference>
<feature type="region of interest" description="Disordered" evidence="1">
    <location>
        <begin position="1"/>
        <end position="29"/>
    </location>
</feature>
<proteinExistence type="predicted"/>
<feature type="compositionally biased region" description="Basic and acidic residues" evidence="1">
    <location>
        <begin position="86"/>
        <end position="100"/>
    </location>
</feature>
<accession>A0ABN3J7V6</accession>
<dbReference type="EMBL" id="BAAARW010000012">
    <property type="protein sequence ID" value="GAA2422915.1"/>
    <property type="molecule type" value="Genomic_DNA"/>
</dbReference>
<feature type="compositionally biased region" description="Basic and acidic residues" evidence="1">
    <location>
        <begin position="19"/>
        <end position="29"/>
    </location>
</feature>
<gene>
    <name evidence="2" type="ORF">GCM10010191_38480</name>
</gene>
<name>A0ABN3J7V6_9ACTN</name>
<feature type="compositionally biased region" description="Basic and acidic residues" evidence="1">
    <location>
        <begin position="1"/>
        <end position="11"/>
    </location>
</feature>
<dbReference type="Proteomes" id="UP001501231">
    <property type="component" value="Unassembled WGS sequence"/>
</dbReference>
<feature type="region of interest" description="Disordered" evidence="1">
    <location>
        <begin position="71"/>
        <end position="100"/>
    </location>
</feature>
<evidence type="ECO:0000256" key="1">
    <source>
        <dbReference type="SAM" id="MobiDB-lite"/>
    </source>
</evidence>
<sequence>MPDPEFTRDVNARAAQLSAERDEKKAKLAELENTRPIRQCPDLLNKIPTGSIDLGQVPEATLRKLFRGVPAGDALRPQGQQGALPGDHHARGDSRSARGG</sequence>
<keyword evidence="3" id="KW-1185">Reference proteome</keyword>
<evidence type="ECO:0000313" key="3">
    <source>
        <dbReference type="Proteomes" id="UP001501231"/>
    </source>
</evidence>
<reference evidence="2 3" key="1">
    <citation type="journal article" date="2019" name="Int. J. Syst. Evol. Microbiol.">
        <title>The Global Catalogue of Microorganisms (GCM) 10K type strain sequencing project: providing services to taxonomists for standard genome sequencing and annotation.</title>
        <authorList>
            <consortium name="The Broad Institute Genomics Platform"/>
            <consortium name="The Broad Institute Genome Sequencing Center for Infectious Disease"/>
            <person name="Wu L."/>
            <person name="Ma J."/>
        </authorList>
    </citation>
    <scope>NUCLEOTIDE SEQUENCE [LARGE SCALE GENOMIC DNA]</scope>
    <source>
        <strain evidence="2 3">JCM 3325</strain>
    </source>
</reference>
<organism evidence="2 3">
    <name type="scientific">Actinomadura vinacea</name>
    <dbReference type="NCBI Taxonomy" id="115336"/>
    <lineage>
        <taxon>Bacteria</taxon>
        <taxon>Bacillati</taxon>
        <taxon>Actinomycetota</taxon>
        <taxon>Actinomycetes</taxon>
        <taxon>Streptosporangiales</taxon>
        <taxon>Thermomonosporaceae</taxon>
        <taxon>Actinomadura</taxon>
    </lineage>
</organism>
<evidence type="ECO:0000313" key="2">
    <source>
        <dbReference type="EMBL" id="GAA2422915.1"/>
    </source>
</evidence>